<dbReference type="PATRIC" id="fig|1420583.3.peg.1981"/>
<dbReference type="Proteomes" id="UP000052232">
    <property type="component" value="Unassembled WGS sequence"/>
</dbReference>
<feature type="chain" id="PRO_5005292211" evidence="2">
    <location>
        <begin position="24"/>
        <end position="148"/>
    </location>
</feature>
<feature type="region of interest" description="Disordered" evidence="1">
    <location>
        <begin position="24"/>
        <end position="44"/>
    </location>
</feature>
<keyword evidence="2" id="KW-0732">Signal</keyword>
<reference evidence="3 4" key="1">
    <citation type="journal article" date="2015" name="G3 (Bethesda)">
        <title>Insights into Ongoing Evolution of the Hexachlorocyclohexane Catabolic Pathway from Comparative Genomics of Ten Sphingomonadaceae Strains.</title>
        <authorList>
            <person name="Pearce S.L."/>
            <person name="Oakeshott J.G."/>
            <person name="Pandey G."/>
        </authorList>
    </citation>
    <scope>NUCLEOTIDE SEQUENCE [LARGE SCALE GENOMIC DNA]</scope>
    <source>
        <strain evidence="3 4">LL01</strain>
    </source>
</reference>
<proteinExistence type="predicted"/>
<accession>A0A0J7Y4K0</accession>
<evidence type="ECO:0000256" key="1">
    <source>
        <dbReference type="SAM" id="MobiDB-lite"/>
    </source>
</evidence>
<dbReference type="AlphaFoldDB" id="A0A0J7Y4K0"/>
<evidence type="ECO:0000256" key="2">
    <source>
        <dbReference type="SAM" id="SignalP"/>
    </source>
</evidence>
<comment type="caution">
    <text evidence="3">The sequence shown here is derived from an EMBL/GenBank/DDBJ whole genome shotgun (WGS) entry which is preliminary data.</text>
</comment>
<feature type="signal peptide" evidence="2">
    <location>
        <begin position="1"/>
        <end position="23"/>
    </location>
</feature>
<protein>
    <submittedName>
        <fullName evidence="3">Uncharacterized protein</fullName>
    </submittedName>
</protein>
<sequence length="148" mass="15761">MLNRSASTILTALGCLIATSSLAAPGHAAPPAPPPAVSPVPPAPAEIRGLSCTADDRSVREIVIDFTAGRWREGGQGWNKIAAQDDATITLVQQGGGMFSGLLSDMRRLERLDRSTLVLSTELHTGLIDEVRAYRCKIVAPFDAKRQI</sequence>
<organism evidence="3 4">
    <name type="scientific">Sphingobium cupriresistens LL01</name>
    <dbReference type="NCBI Taxonomy" id="1420583"/>
    <lineage>
        <taxon>Bacteria</taxon>
        <taxon>Pseudomonadati</taxon>
        <taxon>Pseudomonadota</taxon>
        <taxon>Alphaproteobacteria</taxon>
        <taxon>Sphingomonadales</taxon>
        <taxon>Sphingomonadaceae</taxon>
        <taxon>Sphingobium</taxon>
    </lineage>
</organism>
<dbReference type="PROSITE" id="PS51257">
    <property type="entry name" value="PROKAR_LIPOPROTEIN"/>
    <property type="match status" value="1"/>
</dbReference>
<name>A0A0J7Y4K0_9SPHN</name>
<gene>
    <name evidence="3" type="ORF">V473_09855</name>
</gene>
<dbReference type="EMBL" id="JACT01000001">
    <property type="protein sequence ID" value="KMS58851.1"/>
    <property type="molecule type" value="Genomic_DNA"/>
</dbReference>
<keyword evidence="4" id="KW-1185">Reference proteome</keyword>
<dbReference type="RefSeq" id="WP_066603012.1">
    <property type="nucleotide sequence ID" value="NZ_KQ130434.1"/>
</dbReference>
<evidence type="ECO:0000313" key="3">
    <source>
        <dbReference type="EMBL" id="KMS58851.1"/>
    </source>
</evidence>
<feature type="compositionally biased region" description="Pro residues" evidence="1">
    <location>
        <begin position="28"/>
        <end position="44"/>
    </location>
</feature>
<evidence type="ECO:0000313" key="4">
    <source>
        <dbReference type="Proteomes" id="UP000052232"/>
    </source>
</evidence>